<dbReference type="AlphaFoldDB" id="A0A7W8C137"/>
<comment type="caution">
    <text evidence="1">The sequence shown here is derived from an EMBL/GenBank/DDBJ whole genome shotgun (WGS) entry which is preliminary data.</text>
</comment>
<name>A0A7W8C137_9BACT</name>
<reference evidence="1 2" key="1">
    <citation type="submission" date="2020-08" db="EMBL/GenBank/DDBJ databases">
        <title>Genomic Encyclopedia of Type Strains, Phase IV (KMG-IV): sequencing the most valuable type-strain genomes for metagenomic binning, comparative biology and taxonomic classification.</title>
        <authorList>
            <person name="Goeker M."/>
        </authorList>
    </citation>
    <scope>NUCLEOTIDE SEQUENCE [LARGE SCALE GENOMIC DNA]</scope>
    <source>
        <strain evidence="1 2">DSM 11275</strain>
    </source>
</reference>
<evidence type="ECO:0000313" key="1">
    <source>
        <dbReference type="EMBL" id="MBB5143710.1"/>
    </source>
</evidence>
<organism evidence="1 2">
    <name type="scientific">Desulfovibrio intestinalis</name>
    <dbReference type="NCBI Taxonomy" id="58621"/>
    <lineage>
        <taxon>Bacteria</taxon>
        <taxon>Pseudomonadati</taxon>
        <taxon>Thermodesulfobacteriota</taxon>
        <taxon>Desulfovibrionia</taxon>
        <taxon>Desulfovibrionales</taxon>
        <taxon>Desulfovibrionaceae</taxon>
        <taxon>Desulfovibrio</taxon>
    </lineage>
</organism>
<sequence>MKEILEEIYPLRIKAIEILRCSSAIDIDSFRECAERLREASSLLGRAPIAKLWNIFAEAISCISFLEDWRRAILAGETDSDRLLRAARARFQLITEVAGNTVFEQTVLSILQPVNNELQLSEVITIRRALAKVPMPVPIYADPILEPPEWAKHNIQSKQKFPEGIAVAFLEFSINGRPAERVHWLPSHQTNDLEILIRISRWPEHASVVRLSPVSIEPTSTFELPVFEFEKPIGDPPYLLRRLGRMVLHAPQSFHARPYEFMYTAESYPSQSEQPVAVAGQRTLRLDGSDIRQNPITGYPAVDSKILKIREQMRQEPALASNDIADALTLLASLGNLMGQAVQDSRYPEPILEEEFQRDIRQFLRQSPTIGVELEEQAHAAGGRTDLSFRGIRIELKSERSNHLLPEDCKQYAEQAATYGVGTNRRLAFLCVLDCSHKKTPPFPIEDGLFIIKVQTATAQIYVITCLVQGGIPKPSSLSRQHLTYSP</sequence>
<dbReference type="Proteomes" id="UP000539075">
    <property type="component" value="Unassembled WGS sequence"/>
</dbReference>
<gene>
    <name evidence="1" type="ORF">HNQ38_001810</name>
</gene>
<keyword evidence="2" id="KW-1185">Reference proteome</keyword>
<protein>
    <submittedName>
        <fullName evidence="1">Uncharacterized protein</fullName>
    </submittedName>
</protein>
<evidence type="ECO:0000313" key="2">
    <source>
        <dbReference type="Proteomes" id="UP000539075"/>
    </source>
</evidence>
<accession>A0A7W8C137</accession>
<dbReference type="RefSeq" id="WP_183719481.1">
    <property type="nucleotide sequence ID" value="NZ_JACHGO010000005.1"/>
</dbReference>
<proteinExistence type="predicted"/>
<dbReference type="EMBL" id="JACHGO010000005">
    <property type="protein sequence ID" value="MBB5143710.1"/>
    <property type="molecule type" value="Genomic_DNA"/>
</dbReference>